<dbReference type="OrthoDB" id="1332600at2"/>
<accession>A0A2V3PPM7</accession>
<sequence length="295" mass="35725">MSFDLYLYKRKESEITQQNITDYLNDNLPFNISEYSHQWYYSNEKTGVYFIIEKIEEEDLEDFPIFEDFISLNFTLYINYLRPSYFGLEIFPLIDKLMIDLDIYIFNPQEDSEINTPYQFDKNHLQNQWVEQNNQFSLVNYMDCDLQYFPLEESNYAWKYMYQREHLQESLTEDVFVCGIFFIKNKLNNIIYTFTIWPEHLPIIIPPVDYVMIVKKYRKLFKKVEESGLVPYNSVIDKFKDYFKPFESEIPDLMIISLIDSDKISKQFNQIKLWKTVEEFGIMISKDSFVNVKPD</sequence>
<evidence type="ECO:0000313" key="1">
    <source>
        <dbReference type="EMBL" id="PXV62833.1"/>
    </source>
</evidence>
<gene>
    <name evidence="1" type="ORF">CLV62_11749</name>
</gene>
<comment type="caution">
    <text evidence="1">The sequence shown here is derived from an EMBL/GenBank/DDBJ whole genome shotgun (WGS) entry which is preliminary data.</text>
</comment>
<organism evidence="1 2">
    <name type="scientific">Dysgonomonas alginatilytica</name>
    <dbReference type="NCBI Taxonomy" id="1605892"/>
    <lineage>
        <taxon>Bacteria</taxon>
        <taxon>Pseudomonadati</taxon>
        <taxon>Bacteroidota</taxon>
        <taxon>Bacteroidia</taxon>
        <taxon>Bacteroidales</taxon>
        <taxon>Dysgonomonadaceae</taxon>
        <taxon>Dysgonomonas</taxon>
    </lineage>
</organism>
<dbReference type="Proteomes" id="UP000247973">
    <property type="component" value="Unassembled WGS sequence"/>
</dbReference>
<dbReference type="AlphaFoldDB" id="A0A2V3PPM7"/>
<reference evidence="1 2" key="1">
    <citation type="submission" date="2018-03" db="EMBL/GenBank/DDBJ databases">
        <title>Genomic Encyclopedia of Archaeal and Bacterial Type Strains, Phase II (KMG-II): from individual species to whole genera.</title>
        <authorList>
            <person name="Goeker M."/>
        </authorList>
    </citation>
    <scope>NUCLEOTIDE SEQUENCE [LARGE SCALE GENOMIC DNA]</scope>
    <source>
        <strain evidence="1 2">DSM 100214</strain>
    </source>
</reference>
<evidence type="ECO:0000313" key="2">
    <source>
        <dbReference type="Proteomes" id="UP000247973"/>
    </source>
</evidence>
<name>A0A2V3PPM7_9BACT</name>
<dbReference type="EMBL" id="QICL01000017">
    <property type="protein sequence ID" value="PXV62833.1"/>
    <property type="molecule type" value="Genomic_DNA"/>
</dbReference>
<protein>
    <submittedName>
        <fullName evidence="1">Uncharacterized protein</fullName>
    </submittedName>
</protein>
<dbReference type="RefSeq" id="WP_110311242.1">
    <property type="nucleotide sequence ID" value="NZ_QICL01000017.1"/>
</dbReference>
<proteinExistence type="predicted"/>
<keyword evidence="2" id="KW-1185">Reference proteome</keyword>